<dbReference type="PROSITE" id="PS00625">
    <property type="entry name" value="RCC1_1"/>
    <property type="match status" value="1"/>
</dbReference>
<evidence type="ECO:0000259" key="5">
    <source>
        <dbReference type="Pfam" id="PF25390"/>
    </source>
</evidence>
<feature type="repeat" description="RCC1" evidence="3">
    <location>
        <begin position="523"/>
        <end position="576"/>
    </location>
</feature>
<dbReference type="RefSeq" id="XP_013242722.1">
    <property type="nucleotide sequence ID" value="XM_013387268.1"/>
</dbReference>
<name>A0A066VS14_TILAU</name>
<sequence length="579" mass="61620">MPPKTPKSRATSRTPGAAPSKTVAQVAATLSSVDEDTTKKAVLKRGRARSASIASSSGSKRAKATVRLSLPAPLPPATLPGNPSGAALKRQLFVWGNGDMGQFGLGTETLDEIKRPRLHSWVEEKNKAGQLGEYGFEMVAAGGMHTIAVDSKGYIYTWGINDNAALGRRTTRDPEVDAEILETQPLPVEGLSPTGRGVVGGAGPEGGKEGDVENFRATRVAASSNCSVALSDQGELRIWGSFRSNEGLLGFDPTPNSEKLQYLPRALRGLEKVRFSAIACGEDHVLALSTDGIVYTWGNGQQAQLGRRVIERRKINALFPSKLALREIEVIGCGSYHSFAVDSAGTVYAWGLNTFGQLGLEPKDDLIVEPVVVDALSPENHGGAKVKQIAAGAHYSLFLYDNGEVWGTGRCDGHELGIDESHPAMQAILKARDLWSKQRDIDLARELEAYNKHMSAKREEAQKNGTAGGMMGNVLSSEDMPPVKGPPPDEYVPEPVHIPMPNNVKVVHISCGTRHSLAVAVDGTAYSWGLGLNSELGQGDEETLQVPTPLKSKTLVTHAALTASAGGQHSVLLGVPKQA</sequence>
<feature type="region of interest" description="Disordered" evidence="4">
    <location>
        <begin position="187"/>
        <end position="210"/>
    </location>
</feature>
<feature type="compositionally biased region" description="Low complexity" evidence="4">
    <location>
        <begin position="49"/>
        <end position="59"/>
    </location>
</feature>
<dbReference type="GO" id="GO:0005737">
    <property type="term" value="C:cytoplasm"/>
    <property type="evidence" value="ECO:0007669"/>
    <property type="project" value="TreeGrafter"/>
</dbReference>
<feature type="repeat" description="RCC1" evidence="3">
    <location>
        <begin position="234"/>
        <end position="291"/>
    </location>
</feature>
<feature type="repeat" description="RCC1" evidence="3">
    <location>
        <begin position="345"/>
        <end position="402"/>
    </location>
</feature>
<keyword evidence="7" id="KW-1185">Reference proteome</keyword>
<dbReference type="GeneID" id="25266062"/>
<dbReference type="PROSITE" id="PS50012">
    <property type="entry name" value="RCC1_3"/>
    <property type="match status" value="6"/>
</dbReference>
<organism evidence="6 7">
    <name type="scientific">Tilletiaria anomala (strain ATCC 24038 / CBS 436.72 / UBC 951)</name>
    <dbReference type="NCBI Taxonomy" id="1037660"/>
    <lineage>
        <taxon>Eukaryota</taxon>
        <taxon>Fungi</taxon>
        <taxon>Dikarya</taxon>
        <taxon>Basidiomycota</taxon>
        <taxon>Ustilaginomycotina</taxon>
        <taxon>Exobasidiomycetes</taxon>
        <taxon>Georgefischeriales</taxon>
        <taxon>Tilletiariaceae</taxon>
        <taxon>Tilletiaria</taxon>
    </lineage>
</organism>
<evidence type="ECO:0000313" key="7">
    <source>
        <dbReference type="Proteomes" id="UP000027361"/>
    </source>
</evidence>
<dbReference type="FunCoup" id="A0A066VS14">
    <property type="interactions" value="650"/>
</dbReference>
<evidence type="ECO:0000256" key="4">
    <source>
        <dbReference type="SAM" id="MobiDB-lite"/>
    </source>
</evidence>
<feature type="repeat" description="RCC1" evidence="3">
    <location>
        <begin position="90"/>
        <end position="152"/>
    </location>
</feature>
<evidence type="ECO:0000256" key="2">
    <source>
        <dbReference type="ARBA" id="ARBA00022737"/>
    </source>
</evidence>
<reference evidence="6 7" key="1">
    <citation type="submission" date="2014-05" db="EMBL/GenBank/DDBJ databases">
        <title>Draft genome sequence of a rare smut relative, Tilletiaria anomala UBC 951.</title>
        <authorList>
            <consortium name="DOE Joint Genome Institute"/>
            <person name="Toome M."/>
            <person name="Kuo A."/>
            <person name="Henrissat B."/>
            <person name="Lipzen A."/>
            <person name="Tritt A."/>
            <person name="Yoshinaga Y."/>
            <person name="Zane M."/>
            <person name="Barry K."/>
            <person name="Grigoriev I.V."/>
            <person name="Spatafora J.W."/>
            <person name="Aimea M.C."/>
        </authorList>
    </citation>
    <scope>NUCLEOTIDE SEQUENCE [LARGE SCALE GENOMIC DNA]</scope>
    <source>
        <strain evidence="6 7">UBC 951</strain>
    </source>
</reference>
<dbReference type="EMBL" id="JMSN01000053">
    <property type="protein sequence ID" value="KDN44271.1"/>
    <property type="molecule type" value="Genomic_DNA"/>
</dbReference>
<accession>A0A066VS14</accession>
<dbReference type="Gene3D" id="2.130.10.30">
    <property type="entry name" value="Regulator of chromosome condensation 1/beta-lactamase-inhibitor protein II"/>
    <property type="match status" value="1"/>
</dbReference>
<dbReference type="AlphaFoldDB" id="A0A066VS14"/>
<dbReference type="SUPFAM" id="SSF50985">
    <property type="entry name" value="RCC1/BLIP-II"/>
    <property type="match status" value="1"/>
</dbReference>
<gene>
    <name evidence="6" type="ORF">K437DRAFT_268854</name>
</gene>
<feature type="repeat" description="RCC1" evidence="3">
    <location>
        <begin position="153"/>
        <end position="233"/>
    </location>
</feature>
<dbReference type="InterPro" id="IPR051553">
    <property type="entry name" value="Ran_GTPase-activating"/>
</dbReference>
<evidence type="ECO:0000256" key="1">
    <source>
        <dbReference type="ARBA" id="ARBA00022658"/>
    </source>
</evidence>
<protein>
    <submittedName>
        <fullName evidence="6">RCC1/BLIP-II</fullName>
    </submittedName>
</protein>
<feature type="region of interest" description="Disordered" evidence="4">
    <location>
        <begin position="1"/>
        <end position="64"/>
    </location>
</feature>
<comment type="caution">
    <text evidence="6">The sequence shown here is derived from an EMBL/GenBank/DDBJ whole genome shotgun (WGS) entry which is preliminary data.</text>
</comment>
<dbReference type="PRINTS" id="PR00633">
    <property type="entry name" value="RCCNDNSATION"/>
</dbReference>
<dbReference type="Proteomes" id="UP000027361">
    <property type="component" value="Unassembled WGS sequence"/>
</dbReference>
<keyword evidence="1" id="KW-0344">Guanine-nucleotide releasing factor</keyword>
<dbReference type="PANTHER" id="PTHR45982">
    <property type="entry name" value="REGULATOR OF CHROMOSOME CONDENSATION"/>
    <property type="match status" value="1"/>
</dbReference>
<dbReference type="PROSITE" id="PS00626">
    <property type="entry name" value="RCC1_2"/>
    <property type="match status" value="3"/>
</dbReference>
<feature type="domain" description="RCC1-like" evidence="5">
    <location>
        <begin position="91"/>
        <end position="572"/>
    </location>
</feature>
<dbReference type="OMA" id="RPAKLTY"/>
<dbReference type="InterPro" id="IPR000408">
    <property type="entry name" value="Reg_chr_condens"/>
</dbReference>
<dbReference type="HOGENOM" id="CLU_005210_4_2_1"/>
<dbReference type="InParanoid" id="A0A066VS14"/>
<dbReference type="OrthoDB" id="61110at2759"/>
<proteinExistence type="predicted"/>
<keyword evidence="2" id="KW-0677">Repeat</keyword>
<evidence type="ECO:0000313" key="6">
    <source>
        <dbReference type="EMBL" id="KDN44271.1"/>
    </source>
</evidence>
<dbReference type="PANTHER" id="PTHR45982:SF1">
    <property type="entry name" value="REGULATOR OF CHROMOSOME CONDENSATION"/>
    <property type="match status" value="1"/>
</dbReference>
<dbReference type="STRING" id="1037660.A0A066VS14"/>
<dbReference type="InterPro" id="IPR058923">
    <property type="entry name" value="RCC1-like_dom"/>
</dbReference>
<dbReference type="GO" id="GO:0005085">
    <property type="term" value="F:guanyl-nucleotide exchange factor activity"/>
    <property type="evidence" value="ECO:0007669"/>
    <property type="project" value="TreeGrafter"/>
</dbReference>
<evidence type="ECO:0000256" key="3">
    <source>
        <dbReference type="PROSITE-ProRule" id="PRU00235"/>
    </source>
</evidence>
<dbReference type="Pfam" id="PF25390">
    <property type="entry name" value="WD40_RLD"/>
    <property type="match status" value="1"/>
</dbReference>
<dbReference type="InterPro" id="IPR009091">
    <property type="entry name" value="RCC1/BLIP-II"/>
</dbReference>
<feature type="repeat" description="RCC1" evidence="3">
    <location>
        <begin position="292"/>
        <end position="344"/>
    </location>
</feature>